<proteinExistence type="predicted"/>
<gene>
    <name evidence="2" type="ORF">PC117_g4733</name>
</gene>
<comment type="caution">
    <text evidence="2">The sequence shown here is derived from an EMBL/GenBank/DDBJ whole genome shotgun (WGS) entry which is preliminary data.</text>
</comment>
<evidence type="ECO:0000256" key="1">
    <source>
        <dbReference type="SAM" id="MobiDB-lite"/>
    </source>
</evidence>
<dbReference type="AlphaFoldDB" id="A0A8T1E880"/>
<sequence length="78" mass="8827">MRRKTEVKAVKTEIRGLELQIKIPFGATHEYFYYDTKTPHRTRGLHLLPGRRGSNSWKRGGDDTDSTSQAHGSGKEVA</sequence>
<dbReference type="Proteomes" id="UP000736787">
    <property type="component" value="Unassembled WGS sequence"/>
</dbReference>
<reference evidence="2" key="1">
    <citation type="submission" date="2018-10" db="EMBL/GenBank/DDBJ databases">
        <title>Effector identification in a new, highly contiguous assembly of the strawberry crown rot pathogen Phytophthora cactorum.</title>
        <authorList>
            <person name="Armitage A.D."/>
            <person name="Nellist C.F."/>
            <person name="Bates H."/>
            <person name="Vickerstaff R.J."/>
            <person name="Harrison R.J."/>
        </authorList>
    </citation>
    <scope>NUCLEOTIDE SEQUENCE</scope>
    <source>
        <strain evidence="2">4040</strain>
    </source>
</reference>
<protein>
    <submittedName>
        <fullName evidence="2">Uncharacterized protein</fullName>
    </submittedName>
</protein>
<name>A0A8T1E880_9STRA</name>
<evidence type="ECO:0000313" key="2">
    <source>
        <dbReference type="EMBL" id="KAG2950032.1"/>
    </source>
</evidence>
<accession>A0A8T1E880</accession>
<organism evidence="2 3">
    <name type="scientific">Phytophthora cactorum</name>
    <dbReference type="NCBI Taxonomy" id="29920"/>
    <lineage>
        <taxon>Eukaryota</taxon>
        <taxon>Sar</taxon>
        <taxon>Stramenopiles</taxon>
        <taxon>Oomycota</taxon>
        <taxon>Peronosporomycetes</taxon>
        <taxon>Peronosporales</taxon>
        <taxon>Peronosporaceae</taxon>
        <taxon>Phytophthora</taxon>
    </lineage>
</organism>
<feature type="region of interest" description="Disordered" evidence="1">
    <location>
        <begin position="41"/>
        <end position="78"/>
    </location>
</feature>
<evidence type="ECO:0000313" key="3">
    <source>
        <dbReference type="Proteomes" id="UP000736787"/>
    </source>
</evidence>
<dbReference type="EMBL" id="RCMK01000078">
    <property type="protein sequence ID" value="KAG2950032.1"/>
    <property type="molecule type" value="Genomic_DNA"/>
</dbReference>